<gene>
    <name evidence="2" type="ORF">V5O48_003226</name>
</gene>
<keyword evidence="3" id="KW-1185">Reference proteome</keyword>
<sequence length="295" mass="32216">MLVSKKETPNGRTDDVMGNGAFEHKTQHGGVTGVPPLSSCSNPEQYRYRGIEVLADAMATSQIDMYSNRPRKRLRSDSTRSPTPSRSHLKRRCHAASDARNLDGSNDAITEQTPVAPAPQAFHTSPSPMANSECPQPQVSEGAKNSSSAESDSSGEVYQSAEEGLTGSVAMEDDSELDSADKSDTNSSLNEDLPDAMHVEHGNPEAKRFSCRETEIGSFLSDMKDILRSFNGGEMGDEDNVITLRRKMNELEGLALEALIRARRLKNKLEAKRADAQLVLLTRWEVFCESKLGGV</sequence>
<dbReference type="Proteomes" id="UP001465976">
    <property type="component" value="Unassembled WGS sequence"/>
</dbReference>
<organism evidence="2 3">
    <name type="scientific">Marasmius crinis-equi</name>
    <dbReference type="NCBI Taxonomy" id="585013"/>
    <lineage>
        <taxon>Eukaryota</taxon>
        <taxon>Fungi</taxon>
        <taxon>Dikarya</taxon>
        <taxon>Basidiomycota</taxon>
        <taxon>Agaricomycotina</taxon>
        <taxon>Agaricomycetes</taxon>
        <taxon>Agaricomycetidae</taxon>
        <taxon>Agaricales</taxon>
        <taxon>Marasmiineae</taxon>
        <taxon>Marasmiaceae</taxon>
        <taxon>Marasmius</taxon>
    </lineage>
</organism>
<feature type="compositionally biased region" description="Polar residues" evidence="1">
    <location>
        <begin position="103"/>
        <end position="113"/>
    </location>
</feature>
<evidence type="ECO:0000313" key="3">
    <source>
        <dbReference type="Proteomes" id="UP001465976"/>
    </source>
</evidence>
<reference evidence="2 3" key="1">
    <citation type="submission" date="2024-02" db="EMBL/GenBank/DDBJ databases">
        <title>A draft genome for the cacao thread blight pathogen Marasmius crinis-equi.</title>
        <authorList>
            <person name="Cohen S.P."/>
            <person name="Baruah I.K."/>
            <person name="Amoako-Attah I."/>
            <person name="Bukari Y."/>
            <person name="Meinhardt L.W."/>
            <person name="Bailey B.A."/>
        </authorList>
    </citation>
    <scope>NUCLEOTIDE SEQUENCE [LARGE SCALE GENOMIC DNA]</scope>
    <source>
        <strain evidence="2 3">GH-76</strain>
    </source>
</reference>
<evidence type="ECO:0000256" key="1">
    <source>
        <dbReference type="SAM" id="MobiDB-lite"/>
    </source>
</evidence>
<feature type="compositionally biased region" description="Basic and acidic residues" evidence="1">
    <location>
        <begin position="1"/>
        <end position="15"/>
    </location>
</feature>
<evidence type="ECO:0000313" key="2">
    <source>
        <dbReference type="EMBL" id="KAL0578773.1"/>
    </source>
</evidence>
<accession>A0ABR3FTF9</accession>
<feature type="compositionally biased region" description="Polar residues" evidence="1">
    <location>
        <begin position="122"/>
        <end position="145"/>
    </location>
</feature>
<proteinExistence type="predicted"/>
<name>A0ABR3FTF9_9AGAR</name>
<comment type="caution">
    <text evidence="2">The sequence shown here is derived from an EMBL/GenBank/DDBJ whole genome shotgun (WGS) entry which is preliminary data.</text>
</comment>
<feature type="region of interest" description="Disordered" evidence="1">
    <location>
        <begin position="1"/>
        <end position="41"/>
    </location>
</feature>
<protein>
    <submittedName>
        <fullName evidence="2">Uncharacterized protein</fullName>
    </submittedName>
</protein>
<feature type="region of interest" description="Disordered" evidence="1">
    <location>
        <begin position="63"/>
        <end position="194"/>
    </location>
</feature>
<dbReference type="EMBL" id="JBAHYK010000085">
    <property type="protein sequence ID" value="KAL0578773.1"/>
    <property type="molecule type" value="Genomic_DNA"/>
</dbReference>